<comment type="caution">
    <text evidence="2">The sequence shown here is derived from an EMBL/GenBank/DDBJ whole genome shotgun (WGS) entry which is preliminary data.</text>
</comment>
<gene>
    <name evidence="2" type="ORF">HMPREF9004_1954</name>
</gene>
<protein>
    <submittedName>
        <fullName evidence="2">Photosystem II P680 chlorophyll A apoprotein</fullName>
    </submittedName>
</protein>
<accession>N6X1V2</accession>
<keyword evidence="1" id="KW-0472">Membrane</keyword>
<feature type="transmembrane region" description="Helical" evidence="1">
    <location>
        <begin position="6"/>
        <end position="25"/>
    </location>
</feature>
<feature type="transmembrane region" description="Helical" evidence="1">
    <location>
        <begin position="46"/>
        <end position="66"/>
    </location>
</feature>
<reference evidence="2 3" key="1">
    <citation type="submission" date="2013-03" db="EMBL/GenBank/DDBJ databases">
        <title>Reference genome for the Human Microbiome Project.</title>
        <authorList>
            <person name="Aqrawi P."/>
            <person name="Ayvaz T."/>
            <person name="Bess C."/>
            <person name="Blankenburg K."/>
            <person name="Coyle M."/>
            <person name="Deng J."/>
            <person name="Forbes L."/>
            <person name="Fowler G."/>
            <person name="Francisco L."/>
            <person name="Fu Q."/>
            <person name="Gibbs R."/>
            <person name="Gross S."/>
            <person name="Gubbala S."/>
            <person name="Hale W."/>
            <person name="Hemphill L."/>
            <person name="Highlander S."/>
            <person name="Hirani K."/>
            <person name="Jackson L."/>
            <person name="Jakkamsetti A."/>
            <person name="Javaid M."/>
            <person name="Jayaseelan J.C."/>
            <person name="Jiang H."/>
            <person name="Joshi V."/>
            <person name="Korchina V."/>
            <person name="Kovar C."/>
            <person name="Lara F."/>
            <person name="Lee S."/>
            <person name="Liu Y."/>
            <person name="Mata R."/>
            <person name="Mathew T."/>
            <person name="Munidasa M."/>
            <person name="Muzny D."/>
            <person name="Nazareth L."/>
            <person name="Ngo R."/>
            <person name="Nguyen L."/>
            <person name="Nguyen N."/>
            <person name="Okwuonu G."/>
            <person name="Ongeri F."/>
            <person name="Palculict T."/>
            <person name="Patil S."/>
            <person name="Petrosino J."/>
            <person name="Pham C."/>
            <person name="Pham P."/>
            <person name="Pu L.-L."/>
            <person name="Qin X."/>
            <person name="Qu J."/>
            <person name="Reid J."/>
            <person name="Ross M."/>
            <person name="Ruth R."/>
            <person name="Saada N."/>
            <person name="San Lucas F."/>
            <person name="Santibanez J."/>
            <person name="Shang Y."/>
            <person name="Simmons D."/>
            <person name="Song X.-Z."/>
            <person name="Tang L.-Y."/>
            <person name="Thornton R."/>
            <person name="Warren J."/>
            <person name="Weissenberger G."/>
            <person name="Wilczek-Boney K."/>
            <person name="Worley K."/>
            <person name="Youmans B."/>
            <person name="Zhang J."/>
            <person name="Zhang L."/>
            <person name="Zhao Z."/>
            <person name="Zhou C."/>
            <person name="Zhu D."/>
            <person name="Zhu Y."/>
        </authorList>
    </citation>
    <scope>NUCLEOTIDE SEQUENCE [LARGE SCALE GENOMIC DNA]</scope>
    <source>
        <strain evidence="2 3">F0333</strain>
    </source>
</reference>
<keyword evidence="1" id="KW-1133">Transmembrane helix</keyword>
<sequence>MTGSELLEGVIFTAAIWLMWALAMFTDTTLGRTTNMIGNLFGRGMIAALFPLTAFAFTTAIIGILIEPTGFYETTPGTVLVAIFALLFLVSCSVGLAIFFFD</sequence>
<dbReference type="EMBL" id="AQHZ01000029">
    <property type="protein sequence ID" value="ENO17412.1"/>
    <property type="molecule type" value="Genomic_DNA"/>
</dbReference>
<evidence type="ECO:0000256" key="1">
    <source>
        <dbReference type="SAM" id="Phobius"/>
    </source>
</evidence>
<dbReference type="HOGENOM" id="CLU_2283180_0_0_11"/>
<dbReference type="STRING" id="888050.HMPREF9004_1954"/>
<keyword evidence="3" id="KW-1185">Reference proteome</keyword>
<dbReference type="RefSeq" id="WP_005965075.1">
    <property type="nucleotide sequence ID" value="NZ_KB822675.1"/>
</dbReference>
<feature type="non-terminal residue" evidence="2">
    <location>
        <position position="102"/>
    </location>
</feature>
<proteinExistence type="predicted"/>
<dbReference type="Proteomes" id="UP000013015">
    <property type="component" value="Unassembled WGS sequence"/>
</dbReference>
<dbReference type="AlphaFoldDB" id="N6X1V2"/>
<evidence type="ECO:0000313" key="2">
    <source>
        <dbReference type="EMBL" id="ENO17412.1"/>
    </source>
</evidence>
<feature type="transmembrane region" description="Helical" evidence="1">
    <location>
        <begin position="78"/>
        <end position="101"/>
    </location>
</feature>
<evidence type="ECO:0000313" key="3">
    <source>
        <dbReference type="Proteomes" id="UP000013015"/>
    </source>
</evidence>
<keyword evidence="1" id="KW-0812">Transmembrane</keyword>
<name>N6X1V2_9ACTO</name>
<organism evidence="2 3">
    <name type="scientific">Schaalia cardiffensis F0333</name>
    <dbReference type="NCBI Taxonomy" id="888050"/>
    <lineage>
        <taxon>Bacteria</taxon>
        <taxon>Bacillati</taxon>
        <taxon>Actinomycetota</taxon>
        <taxon>Actinomycetes</taxon>
        <taxon>Actinomycetales</taxon>
        <taxon>Actinomycetaceae</taxon>
        <taxon>Schaalia</taxon>
    </lineage>
</organism>